<reference evidence="10" key="1">
    <citation type="submission" date="2021-03" db="EMBL/GenBank/DDBJ databases">
        <authorList>
            <person name="Wang G."/>
        </authorList>
    </citation>
    <scope>NUCLEOTIDE SEQUENCE</scope>
    <source>
        <strain evidence="10">KCTC 12899</strain>
    </source>
</reference>
<dbReference type="InterPro" id="IPR004527">
    <property type="entry name" value="Glu-tRNA-ligase_bac/mito"/>
</dbReference>
<accession>A0A8J7U5J7</accession>
<evidence type="ECO:0000256" key="7">
    <source>
        <dbReference type="HAMAP-Rule" id="MF_00022"/>
    </source>
</evidence>
<dbReference type="CDD" id="cd00808">
    <property type="entry name" value="GluRS_core"/>
    <property type="match status" value="1"/>
</dbReference>
<comment type="catalytic activity">
    <reaction evidence="7">
        <text>tRNA(Glu) + L-glutamate + ATP = L-glutamyl-tRNA(Glu) + AMP + diphosphate</text>
        <dbReference type="Rhea" id="RHEA:23540"/>
        <dbReference type="Rhea" id="RHEA-COMP:9663"/>
        <dbReference type="Rhea" id="RHEA-COMP:9680"/>
        <dbReference type="ChEBI" id="CHEBI:29985"/>
        <dbReference type="ChEBI" id="CHEBI:30616"/>
        <dbReference type="ChEBI" id="CHEBI:33019"/>
        <dbReference type="ChEBI" id="CHEBI:78442"/>
        <dbReference type="ChEBI" id="CHEBI:78520"/>
        <dbReference type="ChEBI" id="CHEBI:456215"/>
        <dbReference type="EC" id="6.1.1.17"/>
    </reaction>
</comment>
<dbReference type="SUPFAM" id="SSF52374">
    <property type="entry name" value="Nucleotidylyl transferase"/>
    <property type="match status" value="1"/>
</dbReference>
<dbReference type="InterPro" id="IPR000924">
    <property type="entry name" value="Glu/Gln-tRNA-synth"/>
</dbReference>
<keyword evidence="5 7" id="KW-0648">Protein biosynthesis</keyword>
<evidence type="ECO:0000256" key="3">
    <source>
        <dbReference type="ARBA" id="ARBA00022741"/>
    </source>
</evidence>
<evidence type="ECO:0000256" key="1">
    <source>
        <dbReference type="ARBA" id="ARBA00007894"/>
    </source>
</evidence>
<dbReference type="GO" id="GO:0006424">
    <property type="term" value="P:glutamyl-tRNA aminoacylation"/>
    <property type="evidence" value="ECO:0007669"/>
    <property type="project" value="UniProtKB-UniRule"/>
</dbReference>
<comment type="similarity">
    <text evidence="1 7">Belongs to the class-I aminoacyl-tRNA synthetase family. Glutamate--tRNA ligase type 1 subfamily.</text>
</comment>
<dbReference type="NCBIfam" id="TIGR00464">
    <property type="entry name" value="gltX_bact"/>
    <property type="match status" value="1"/>
</dbReference>
<dbReference type="InterPro" id="IPR033910">
    <property type="entry name" value="GluRS_core"/>
</dbReference>
<comment type="caution">
    <text evidence="10">The sequence shown here is derived from an EMBL/GenBank/DDBJ whole genome shotgun (WGS) entry which is preliminary data.</text>
</comment>
<dbReference type="Gene3D" id="1.10.10.350">
    <property type="match status" value="1"/>
</dbReference>
<dbReference type="GO" id="GO:0005524">
    <property type="term" value="F:ATP binding"/>
    <property type="evidence" value="ECO:0007669"/>
    <property type="project" value="UniProtKB-UniRule"/>
</dbReference>
<dbReference type="SUPFAM" id="SSF48163">
    <property type="entry name" value="An anticodon-binding domain of class I aminoacyl-tRNA synthetases"/>
    <property type="match status" value="1"/>
</dbReference>
<feature type="short sequence motif" description="'HIGH' region" evidence="7">
    <location>
        <begin position="12"/>
        <end position="22"/>
    </location>
</feature>
<organism evidence="10 11">
    <name type="scientific">Acanthopleuribacter pedis</name>
    <dbReference type="NCBI Taxonomy" id="442870"/>
    <lineage>
        <taxon>Bacteria</taxon>
        <taxon>Pseudomonadati</taxon>
        <taxon>Acidobacteriota</taxon>
        <taxon>Holophagae</taxon>
        <taxon>Acanthopleuribacterales</taxon>
        <taxon>Acanthopleuribacteraceae</taxon>
        <taxon>Acanthopleuribacter</taxon>
    </lineage>
</organism>
<dbReference type="InterPro" id="IPR045462">
    <property type="entry name" value="aa-tRNA-synth_I_cd-bd"/>
</dbReference>
<dbReference type="Pfam" id="PF19269">
    <property type="entry name" value="Anticodon_2"/>
    <property type="match status" value="1"/>
</dbReference>
<evidence type="ECO:0000259" key="9">
    <source>
        <dbReference type="Pfam" id="PF19269"/>
    </source>
</evidence>
<dbReference type="InterPro" id="IPR020751">
    <property type="entry name" value="aa-tRNA-synth_I_codon-bd_sub2"/>
</dbReference>
<proteinExistence type="inferred from homology"/>
<keyword evidence="6 7" id="KW-0030">Aminoacyl-tRNA synthetase</keyword>
<evidence type="ECO:0000256" key="6">
    <source>
        <dbReference type="ARBA" id="ARBA00023146"/>
    </source>
</evidence>
<comment type="subunit">
    <text evidence="7">Monomer.</text>
</comment>
<dbReference type="PANTHER" id="PTHR43311">
    <property type="entry name" value="GLUTAMATE--TRNA LIGASE"/>
    <property type="match status" value="1"/>
</dbReference>
<dbReference type="PANTHER" id="PTHR43311:SF2">
    <property type="entry name" value="GLUTAMATE--TRNA LIGASE, MITOCHONDRIAL-RELATED"/>
    <property type="match status" value="1"/>
</dbReference>
<feature type="short sequence motif" description="'KMSKS' region" evidence="7">
    <location>
        <begin position="253"/>
        <end position="257"/>
    </location>
</feature>
<sequence length="502" mass="56772">MSDSPIRVRIAPSPTGSPHVGTAYIALYNYCFAKAGGGSFILRIEDTDQSRSKPEYETMILDALRWTGLQWDEGPDVGGDYGPYRQSERTDIYREHAQTLIDNGHAYKCFCTEERLNALREAQRQAGGNMGYDGHCATLSAEEIKAQEDAGTPFTVRMQVPREGQLVVNDTLRGDITFDLATIDHQILLKSDGFPTYHLANVVDDHLMKITHVLRGEEWLPSLPKHVLLYQYFGWEPTQVIHLPLLRNADGSKLSKRKNPTSILYYRDMGIIPEALVNFLGNMAYSQPDGSEIFALEKMVADFDIKRISLGGPIFDMDKLTWVNGQHLQALPAEELVARLMGWRFNETFLQQLMPMMTKRLTTLGDFTKYCDIFFLSQITVDKETIPPKGKEAEDTRDFLQKFIWELETLVQFDREAIEQAFRIVGDIHGWSMRETTHAVRLAVTGKTVVPPLFDSMAIIGSDVCRNRMMAAVTQLGPLGKKKLKKLRESWDRARAAVAGVD</sequence>
<dbReference type="GO" id="GO:0000049">
    <property type="term" value="F:tRNA binding"/>
    <property type="evidence" value="ECO:0007669"/>
    <property type="project" value="InterPro"/>
</dbReference>
<evidence type="ECO:0000313" key="10">
    <source>
        <dbReference type="EMBL" id="MBO1320924.1"/>
    </source>
</evidence>
<evidence type="ECO:0000259" key="8">
    <source>
        <dbReference type="Pfam" id="PF00749"/>
    </source>
</evidence>
<keyword evidence="4 7" id="KW-0067">ATP-binding</keyword>
<dbReference type="RefSeq" id="WP_207860899.1">
    <property type="nucleotide sequence ID" value="NZ_JAFREP010000020.1"/>
</dbReference>
<protein>
    <recommendedName>
        <fullName evidence="7">Glutamate--tRNA ligase</fullName>
        <ecNumber evidence="7">6.1.1.17</ecNumber>
    </recommendedName>
    <alternativeName>
        <fullName evidence="7">Glutamyl-tRNA synthetase</fullName>
        <shortName evidence="7">GluRS</shortName>
    </alternativeName>
</protein>
<comment type="caution">
    <text evidence="7">Lacks conserved residue(s) required for the propagation of feature annotation.</text>
</comment>
<comment type="subcellular location">
    <subcellularLocation>
        <location evidence="7">Cytoplasm</location>
    </subcellularLocation>
</comment>
<keyword evidence="2 7" id="KW-0436">Ligase</keyword>
<dbReference type="Proteomes" id="UP000664417">
    <property type="component" value="Unassembled WGS sequence"/>
</dbReference>
<gene>
    <name evidence="7" type="primary">gltX</name>
    <name evidence="10" type="ORF">J3U88_20770</name>
</gene>
<dbReference type="HAMAP" id="MF_00022">
    <property type="entry name" value="Glu_tRNA_synth_type1"/>
    <property type="match status" value="1"/>
</dbReference>
<feature type="domain" description="Aminoacyl-tRNA synthetase class I anticodon-binding" evidence="9">
    <location>
        <begin position="336"/>
        <end position="472"/>
    </location>
</feature>
<feature type="domain" description="Glutamyl/glutaminyl-tRNA synthetase class Ib catalytic" evidence="8">
    <location>
        <begin position="6"/>
        <end position="322"/>
    </location>
</feature>
<dbReference type="AlphaFoldDB" id="A0A8J7U5J7"/>
<dbReference type="GO" id="GO:0004818">
    <property type="term" value="F:glutamate-tRNA ligase activity"/>
    <property type="evidence" value="ECO:0007669"/>
    <property type="project" value="UniProtKB-UniRule"/>
</dbReference>
<dbReference type="InterPro" id="IPR014729">
    <property type="entry name" value="Rossmann-like_a/b/a_fold"/>
</dbReference>
<keyword evidence="3 7" id="KW-0547">Nucleotide-binding</keyword>
<evidence type="ECO:0000256" key="2">
    <source>
        <dbReference type="ARBA" id="ARBA00022598"/>
    </source>
</evidence>
<dbReference type="PRINTS" id="PR00987">
    <property type="entry name" value="TRNASYNTHGLU"/>
</dbReference>
<dbReference type="EC" id="6.1.1.17" evidence="7"/>
<evidence type="ECO:0000256" key="5">
    <source>
        <dbReference type="ARBA" id="ARBA00022917"/>
    </source>
</evidence>
<dbReference type="InterPro" id="IPR001412">
    <property type="entry name" value="aa-tRNA-synth_I_CS"/>
</dbReference>
<keyword evidence="11" id="KW-1185">Reference proteome</keyword>
<keyword evidence="7" id="KW-0963">Cytoplasm</keyword>
<dbReference type="InterPro" id="IPR008925">
    <property type="entry name" value="aa_tRNA-synth_I_cd-bd_sf"/>
</dbReference>
<name>A0A8J7U5J7_9BACT</name>
<dbReference type="PROSITE" id="PS00178">
    <property type="entry name" value="AA_TRNA_LIGASE_I"/>
    <property type="match status" value="1"/>
</dbReference>
<evidence type="ECO:0000313" key="11">
    <source>
        <dbReference type="Proteomes" id="UP000664417"/>
    </source>
</evidence>
<evidence type="ECO:0000256" key="4">
    <source>
        <dbReference type="ARBA" id="ARBA00022840"/>
    </source>
</evidence>
<dbReference type="InterPro" id="IPR020058">
    <property type="entry name" value="Glu/Gln-tRNA-synth_Ib_cat-dom"/>
</dbReference>
<dbReference type="GO" id="GO:0008270">
    <property type="term" value="F:zinc ion binding"/>
    <property type="evidence" value="ECO:0007669"/>
    <property type="project" value="InterPro"/>
</dbReference>
<dbReference type="Pfam" id="PF00749">
    <property type="entry name" value="tRNA-synt_1c"/>
    <property type="match status" value="1"/>
</dbReference>
<dbReference type="EMBL" id="JAFREP010000020">
    <property type="protein sequence ID" value="MBO1320924.1"/>
    <property type="molecule type" value="Genomic_DNA"/>
</dbReference>
<dbReference type="InterPro" id="IPR049940">
    <property type="entry name" value="GluQ/Sye"/>
</dbReference>
<dbReference type="GO" id="GO:0005829">
    <property type="term" value="C:cytosol"/>
    <property type="evidence" value="ECO:0007669"/>
    <property type="project" value="TreeGrafter"/>
</dbReference>
<dbReference type="FunFam" id="3.40.50.620:FF:000045">
    <property type="entry name" value="Glutamate--tRNA ligase, mitochondrial"/>
    <property type="match status" value="1"/>
</dbReference>
<feature type="binding site" evidence="7">
    <location>
        <position position="256"/>
    </location>
    <ligand>
        <name>ATP</name>
        <dbReference type="ChEBI" id="CHEBI:30616"/>
    </ligand>
</feature>
<dbReference type="Gene3D" id="3.40.50.620">
    <property type="entry name" value="HUPs"/>
    <property type="match status" value="1"/>
</dbReference>
<comment type="function">
    <text evidence="7">Catalyzes the attachment of glutamate to tRNA(Glu) in a two-step reaction: glutamate is first activated by ATP to form Glu-AMP and then transferred to the acceptor end of tRNA(Glu).</text>
</comment>